<evidence type="ECO:0000256" key="2">
    <source>
        <dbReference type="SAM" id="Phobius"/>
    </source>
</evidence>
<evidence type="ECO:0000256" key="1">
    <source>
        <dbReference type="SAM" id="MobiDB-lite"/>
    </source>
</evidence>
<proteinExistence type="predicted"/>
<feature type="transmembrane region" description="Helical" evidence="2">
    <location>
        <begin position="33"/>
        <end position="53"/>
    </location>
</feature>
<protein>
    <submittedName>
        <fullName evidence="3">Holin</fullName>
    </submittedName>
</protein>
<sequence>MTIKENAETMIAEAFKATPASATLTLSLFGVPLTQWATILSIVVLLMQAYFLIRNNLGGKNGNTKNEGGERSRSSIAGSSEPDPRL</sequence>
<feature type="compositionally biased region" description="Low complexity" evidence="1">
    <location>
        <begin position="56"/>
        <end position="66"/>
    </location>
</feature>
<keyword evidence="2" id="KW-0472">Membrane</keyword>
<evidence type="ECO:0000313" key="3">
    <source>
        <dbReference type="EMBL" id="CAI3971308.1"/>
    </source>
</evidence>
<feature type="region of interest" description="Disordered" evidence="1">
    <location>
        <begin position="56"/>
        <end position="86"/>
    </location>
</feature>
<accession>A0A9N6WV73</accession>
<reference evidence="3" key="1">
    <citation type="submission" date="2022-10" db="EMBL/GenBank/DDBJ databases">
        <authorList>
            <person name="Meaden S."/>
        </authorList>
    </citation>
    <scope>NUCLEOTIDE SEQUENCE</scope>
</reference>
<name>A0A9N6WV73_9CAUD</name>
<keyword evidence="2" id="KW-0812">Transmembrane</keyword>
<keyword evidence="2" id="KW-1133">Transmembrane helix</keyword>
<gene>
    <name evidence="3" type="ORF">VAC51_00003</name>
</gene>
<organism evidence="3">
    <name type="scientific">Variovorax phage VAC_51</name>
    <dbReference type="NCBI Taxonomy" id="2985242"/>
    <lineage>
        <taxon>Viruses</taxon>
        <taxon>Duplodnaviria</taxon>
        <taxon>Heunggongvirae</taxon>
        <taxon>Uroviricota</taxon>
        <taxon>Caudoviricetes</taxon>
        <taxon>Autographivirales</taxon>
        <taxon>Autoscriptoviridae</taxon>
        <taxon>Trelivelvirus</taxon>
        <taxon>Trelivelvirus VAC51</taxon>
    </lineage>
</organism>
<dbReference type="EMBL" id="OX359471">
    <property type="protein sequence ID" value="CAI3971308.1"/>
    <property type="molecule type" value="Genomic_DNA"/>
</dbReference>